<organism evidence="2 3">
    <name type="scientific">Melipona quadrifasciata</name>
    <dbReference type="NCBI Taxonomy" id="166423"/>
    <lineage>
        <taxon>Eukaryota</taxon>
        <taxon>Metazoa</taxon>
        <taxon>Ecdysozoa</taxon>
        <taxon>Arthropoda</taxon>
        <taxon>Hexapoda</taxon>
        <taxon>Insecta</taxon>
        <taxon>Pterygota</taxon>
        <taxon>Neoptera</taxon>
        <taxon>Endopterygota</taxon>
        <taxon>Hymenoptera</taxon>
        <taxon>Apocrita</taxon>
        <taxon>Aculeata</taxon>
        <taxon>Apoidea</taxon>
        <taxon>Anthophila</taxon>
        <taxon>Apidae</taxon>
        <taxon>Melipona</taxon>
    </lineage>
</organism>
<keyword evidence="3" id="KW-1185">Reference proteome</keyword>
<feature type="region of interest" description="Disordered" evidence="1">
    <location>
        <begin position="194"/>
        <end position="225"/>
    </location>
</feature>
<proteinExistence type="predicted"/>
<evidence type="ECO:0000256" key="1">
    <source>
        <dbReference type="SAM" id="MobiDB-lite"/>
    </source>
</evidence>
<accession>A0A0M9A3U6</accession>
<gene>
    <name evidence="2" type="ORF">WN51_11028</name>
</gene>
<name>A0A0M9A3U6_9HYME</name>
<dbReference type="EMBL" id="KQ435742">
    <property type="protein sequence ID" value="KOX76675.1"/>
    <property type="molecule type" value="Genomic_DNA"/>
</dbReference>
<sequence>MVSLQETMFLVKAGSAWVIGQGSDDVGVDDSIRQQLGKMVSILWKNIPRKTLGFVSQDPQHALTIINLLLQRNERMQGTLENKEIGILSRNTVPLIFPIRDAFWKFLTNANGLDYLERGIVEVLGNDGARGNERNVQVNIGEIKKLNIENREIKCRKMKKQSTLRYVVTHSHRIFPFTASIQREKDENTHCINTLRGHGPPLAGLDREERKMRKEPLTKKEEMKR</sequence>
<protein>
    <submittedName>
        <fullName evidence="2">Uncharacterized protein</fullName>
    </submittedName>
</protein>
<dbReference type="AlphaFoldDB" id="A0A0M9A3U6"/>
<feature type="compositionally biased region" description="Basic and acidic residues" evidence="1">
    <location>
        <begin position="205"/>
        <end position="225"/>
    </location>
</feature>
<evidence type="ECO:0000313" key="2">
    <source>
        <dbReference type="EMBL" id="KOX76675.1"/>
    </source>
</evidence>
<evidence type="ECO:0000313" key="3">
    <source>
        <dbReference type="Proteomes" id="UP000053105"/>
    </source>
</evidence>
<reference evidence="2 3" key="1">
    <citation type="submission" date="2015-07" db="EMBL/GenBank/DDBJ databases">
        <title>The genome of Melipona quadrifasciata.</title>
        <authorList>
            <person name="Pan H."/>
            <person name="Kapheim K."/>
        </authorList>
    </citation>
    <scope>NUCLEOTIDE SEQUENCE [LARGE SCALE GENOMIC DNA]</scope>
    <source>
        <strain evidence="2">0111107301</strain>
        <tissue evidence="2">Whole body</tissue>
    </source>
</reference>
<dbReference type="Proteomes" id="UP000053105">
    <property type="component" value="Unassembled WGS sequence"/>
</dbReference>